<dbReference type="AlphaFoldDB" id="A0A451D685"/>
<dbReference type="Gene3D" id="3.20.20.70">
    <property type="entry name" value="Aldolase class I"/>
    <property type="match status" value="1"/>
</dbReference>
<evidence type="ECO:0000313" key="13">
    <source>
        <dbReference type="Proteomes" id="UP000294344"/>
    </source>
</evidence>
<dbReference type="RefSeq" id="WP_154029125.1">
    <property type="nucleotide sequence ID" value="NZ_LR217710.1"/>
</dbReference>
<protein>
    <recommendedName>
        <fullName evidence="4 10">Transaldolase</fullName>
        <ecNumber evidence="4 10">2.2.1.2</ecNumber>
    </recommendedName>
</protein>
<accession>A0A451D685</accession>
<dbReference type="EMBL" id="LR217710">
    <property type="protein sequence ID" value="VFP81359.1"/>
    <property type="molecule type" value="Genomic_DNA"/>
</dbReference>
<evidence type="ECO:0000256" key="6">
    <source>
        <dbReference type="ARBA" id="ARBA00022679"/>
    </source>
</evidence>
<dbReference type="OrthoDB" id="9809101at2"/>
<comment type="subcellular location">
    <subcellularLocation>
        <location evidence="10">Cytoplasm</location>
    </subcellularLocation>
</comment>
<comment type="similarity">
    <text evidence="3 10 11">Belongs to the transaldolase family. Type 1 subfamily.</text>
</comment>
<evidence type="ECO:0000256" key="7">
    <source>
        <dbReference type="ARBA" id="ARBA00023126"/>
    </source>
</evidence>
<comment type="function">
    <text evidence="1 10 11">Transaldolase is important for the balance of metabolites in the pentose-phosphate pathway.</text>
</comment>
<dbReference type="Pfam" id="PF00923">
    <property type="entry name" value="TAL_FSA"/>
    <property type="match status" value="1"/>
</dbReference>
<dbReference type="Proteomes" id="UP000294344">
    <property type="component" value="Chromosome"/>
</dbReference>
<name>A0A451D685_9GAMM</name>
<dbReference type="GO" id="GO:0006098">
    <property type="term" value="P:pentose-phosphate shunt"/>
    <property type="evidence" value="ECO:0007669"/>
    <property type="project" value="UniProtKB-UniRule"/>
</dbReference>
<evidence type="ECO:0000256" key="4">
    <source>
        <dbReference type="ARBA" id="ARBA00013151"/>
    </source>
</evidence>
<dbReference type="PANTHER" id="PTHR10683:SF16">
    <property type="entry name" value="TRANSALDOLASE A"/>
    <property type="match status" value="1"/>
</dbReference>
<dbReference type="GO" id="GO:0005829">
    <property type="term" value="C:cytosol"/>
    <property type="evidence" value="ECO:0007669"/>
    <property type="project" value="TreeGrafter"/>
</dbReference>
<evidence type="ECO:0000256" key="2">
    <source>
        <dbReference type="ARBA" id="ARBA00004857"/>
    </source>
</evidence>
<dbReference type="EC" id="2.2.1.2" evidence="4 10"/>
<gene>
    <name evidence="12" type="primary">talA</name>
    <name evidence="10" type="synonym">tal</name>
    <name evidence="12" type="ORF">BUCICURV3402_063</name>
</gene>
<feature type="active site" description="Schiff-base intermediate with substrate" evidence="10">
    <location>
        <position position="131"/>
    </location>
</feature>
<dbReference type="PROSITE" id="PS01054">
    <property type="entry name" value="TRANSALDOLASE_1"/>
    <property type="match status" value="1"/>
</dbReference>
<evidence type="ECO:0000256" key="9">
    <source>
        <dbReference type="ARBA" id="ARBA00048810"/>
    </source>
</evidence>
<evidence type="ECO:0000256" key="10">
    <source>
        <dbReference type="HAMAP-Rule" id="MF_00492"/>
    </source>
</evidence>
<evidence type="ECO:0000256" key="5">
    <source>
        <dbReference type="ARBA" id="ARBA00022490"/>
    </source>
</evidence>
<reference evidence="12 13" key="1">
    <citation type="submission" date="2019-02" db="EMBL/GenBank/DDBJ databases">
        <authorList>
            <person name="Manzano-Marin A."/>
            <person name="Manzano-Marin A."/>
        </authorList>
    </citation>
    <scope>NUCLEOTIDE SEQUENCE [LARGE SCALE GENOMIC DNA]</scope>
    <source>
        <strain evidence="12 13">BuCicurvipes</strain>
    </source>
</reference>
<dbReference type="HAMAP" id="MF_00492">
    <property type="entry name" value="Transaldolase_1"/>
    <property type="match status" value="1"/>
</dbReference>
<evidence type="ECO:0000256" key="1">
    <source>
        <dbReference type="ARBA" id="ARBA00003518"/>
    </source>
</evidence>
<dbReference type="InterPro" id="IPR018225">
    <property type="entry name" value="Transaldolase_AS"/>
</dbReference>
<dbReference type="InterPro" id="IPR001585">
    <property type="entry name" value="TAL/FSA"/>
</dbReference>
<dbReference type="FunFam" id="3.20.20.70:FF:000131">
    <property type="entry name" value="Transaldolase"/>
    <property type="match status" value="1"/>
</dbReference>
<keyword evidence="6 10" id="KW-0808">Transferase</keyword>
<dbReference type="UniPathway" id="UPA00115">
    <property type="reaction ID" value="UER00414"/>
</dbReference>
<dbReference type="CDD" id="cd00957">
    <property type="entry name" value="Transaldolase_TalAB"/>
    <property type="match status" value="1"/>
</dbReference>
<dbReference type="GO" id="GO:0005975">
    <property type="term" value="P:carbohydrate metabolic process"/>
    <property type="evidence" value="ECO:0007669"/>
    <property type="project" value="InterPro"/>
</dbReference>
<evidence type="ECO:0000256" key="3">
    <source>
        <dbReference type="ARBA" id="ARBA00008012"/>
    </source>
</evidence>
<dbReference type="PROSITE" id="PS00958">
    <property type="entry name" value="TRANSALDOLASE_2"/>
    <property type="match status" value="1"/>
</dbReference>
<comment type="pathway">
    <text evidence="2 10 11">Carbohydrate degradation; pentose phosphate pathway; D-glyceraldehyde 3-phosphate and beta-D-fructose 6-phosphate from D-ribose 5-phosphate and D-xylulose 5-phosphate (non-oxidative stage): step 2/3.</text>
</comment>
<proteinExistence type="inferred from homology"/>
<dbReference type="NCBIfam" id="TIGR00874">
    <property type="entry name" value="talAB"/>
    <property type="match status" value="1"/>
</dbReference>
<organism evidence="12 13">
    <name type="scientific">Buchnera aphidicola</name>
    <name type="common">Cinara curvipes</name>
    <dbReference type="NCBI Taxonomy" id="2518975"/>
    <lineage>
        <taxon>Bacteria</taxon>
        <taxon>Pseudomonadati</taxon>
        <taxon>Pseudomonadota</taxon>
        <taxon>Gammaproteobacteria</taxon>
        <taxon>Enterobacterales</taxon>
        <taxon>Erwiniaceae</taxon>
        <taxon>Buchnera</taxon>
    </lineage>
</organism>
<evidence type="ECO:0000256" key="11">
    <source>
        <dbReference type="RuleBase" id="RU004155"/>
    </source>
</evidence>
<dbReference type="SUPFAM" id="SSF51569">
    <property type="entry name" value="Aldolase"/>
    <property type="match status" value="1"/>
</dbReference>
<dbReference type="InterPro" id="IPR013785">
    <property type="entry name" value="Aldolase_TIM"/>
</dbReference>
<comment type="catalytic activity">
    <reaction evidence="9 10 11">
        <text>D-sedoheptulose 7-phosphate + D-glyceraldehyde 3-phosphate = D-erythrose 4-phosphate + beta-D-fructose 6-phosphate</text>
        <dbReference type="Rhea" id="RHEA:17053"/>
        <dbReference type="ChEBI" id="CHEBI:16897"/>
        <dbReference type="ChEBI" id="CHEBI:57483"/>
        <dbReference type="ChEBI" id="CHEBI:57634"/>
        <dbReference type="ChEBI" id="CHEBI:59776"/>
        <dbReference type="EC" id="2.2.1.2"/>
    </reaction>
</comment>
<dbReference type="InterPro" id="IPR004730">
    <property type="entry name" value="Transaldolase_1"/>
</dbReference>
<keyword evidence="8 10" id="KW-0704">Schiff base</keyword>
<evidence type="ECO:0000313" key="12">
    <source>
        <dbReference type="EMBL" id="VFP81359.1"/>
    </source>
</evidence>
<keyword evidence="5 10" id="KW-0963">Cytoplasm</keyword>
<keyword evidence="7 10" id="KW-0570">Pentose shunt</keyword>
<dbReference type="NCBIfam" id="NF009001">
    <property type="entry name" value="PRK12346.1"/>
    <property type="match status" value="1"/>
</dbReference>
<evidence type="ECO:0000256" key="8">
    <source>
        <dbReference type="ARBA" id="ARBA00023270"/>
    </source>
</evidence>
<sequence>MNQLDYLKKYSTIVVDSGDIECIKKYHPSDATTNPTLILKSVLSKKYEYIIDNSIKYAKSISSSIDDQVNYASDMVSVGFGVEILKNIPGYISTEIDARLSFNTEKCIQKSIQIIQLYKNYGIDVSRVLIKLAATWECIQAARELKKIGIKCNLTLLFSFAQARACAESGVFLVSPFVGRIYDWYQKSFINSEYCSELDPGVIALKKIFIYYKKYRYKTIIMGASFRRLEQILALSGCDRITISLDLLEQLKMKKDKFLKQLDVNKINTVLIKPSPLSESEFRFLHNQDAMAVEKLSEGIRQFSSDQIRLEKFLLNKL</sequence>
<dbReference type="GO" id="GO:0004801">
    <property type="term" value="F:transaldolase activity"/>
    <property type="evidence" value="ECO:0007669"/>
    <property type="project" value="UniProtKB-UniRule"/>
</dbReference>
<dbReference type="PANTHER" id="PTHR10683">
    <property type="entry name" value="TRANSALDOLASE"/>
    <property type="match status" value="1"/>
</dbReference>